<evidence type="ECO:0000313" key="3">
    <source>
        <dbReference type="Proteomes" id="UP001476798"/>
    </source>
</evidence>
<evidence type="ECO:0000313" key="2">
    <source>
        <dbReference type="EMBL" id="MEQ2167218.1"/>
    </source>
</evidence>
<gene>
    <name evidence="2" type="ORF">GOODEAATRI_001832</name>
</gene>
<evidence type="ECO:0000256" key="1">
    <source>
        <dbReference type="SAM" id="MobiDB-lite"/>
    </source>
</evidence>
<sequence>MHGIWNRICGPHPDRCHLFLHVSMLRQLRSCAFPTFCLAMRETKEALENVSSALEIIQEGMGKLQASLAGERSSLSNTLSDPACTNGAVSPT</sequence>
<protein>
    <submittedName>
        <fullName evidence="2">Uncharacterized protein</fullName>
    </submittedName>
</protein>
<accession>A0ABV0N9H9</accession>
<comment type="caution">
    <text evidence="2">The sequence shown here is derived from an EMBL/GenBank/DDBJ whole genome shotgun (WGS) entry which is preliminary data.</text>
</comment>
<proteinExistence type="predicted"/>
<keyword evidence="3" id="KW-1185">Reference proteome</keyword>
<reference evidence="2 3" key="1">
    <citation type="submission" date="2021-06" db="EMBL/GenBank/DDBJ databases">
        <authorList>
            <person name="Palmer J.M."/>
        </authorList>
    </citation>
    <scope>NUCLEOTIDE SEQUENCE [LARGE SCALE GENOMIC DNA]</scope>
    <source>
        <strain evidence="2 3">GA_2019</strain>
        <tissue evidence="2">Muscle</tissue>
    </source>
</reference>
<feature type="region of interest" description="Disordered" evidence="1">
    <location>
        <begin position="73"/>
        <end position="92"/>
    </location>
</feature>
<feature type="non-terminal residue" evidence="2">
    <location>
        <position position="92"/>
    </location>
</feature>
<dbReference type="EMBL" id="JAHRIO010030045">
    <property type="protein sequence ID" value="MEQ2167218.1"/>
    <property type="molecule type" value="Genomic_DNA"/>
</dbReference>
<dbReference type="Proteomes" id="UP001476798">
    <property type="component" value="Unassembled WGS sequence"/>
</dbReference>
<organism evidence="2 3">
    <name type="scientific">Goodea atripinnis</name>
    <dbReference type="NCBI Taxonomy" id="208336"/>
    <lineage>
        <taxon>Eukaryota</taxon>
        <taxon>Metazoa</taxon>
        <taxon>Chordata</taxon>
        <taxon>Craniata</taxon>
        <taxon>Vertebrata</taxon>
        <taxon>Euteleostomi</taxon>
        <taxon>Actinopterygii</taxon>
        <taxon>Neopterygii</taxon>
        <taxon>Teleostei</taxon>
        <taxon>Neoteleostei</taxon>
        <taxon>Acanthomorphata</taxon>
        <taxon>Ovalentaria</taxon>
        <taxon>Atherinomorphae</taxon>
        <taxon>Cyprinodontiformes</taxon>
        <taxon>Goodeidae</taxon>
        <taxon>Goodea</taxon>
    </lineage>
</organism>
<name>A0ABV0N9H9_9TELE</name>